<reference evidence="2" key="1">
    <citation type="journal article" date="2020" name="Stud. Mycol.">
        <title>101 Dothideomycetes genomes: a test case for predicting lifestyles and emergence of pathogens.</title>
        <authorList>
            <person name="Haridas S."/>
            <person name="Albert R."/>
            <person name="Binder M."/>
            <person name="Bloem J."/>
            <person name="Labutti K."/>
            <person name="Salamov A."/>
            <person name="Andreopoulos B."/>
            <person name="Baker S."/>
            <person name="Barry K."/>
            <person name="Bills G."/>
            <person name="Bluhm B."/>
            <person name="Cannon C."/>
            <person name="Castanera R."/>
            <person name="Culley D."/>
            <person name="Daum C."/>
            <person name="Ezra D."/>
            <person name="Gonzalez J."/>
            <person name="Henrissat B."/>
            <person name="Kuo A."/>
            <person name="Liang C."/>
            <person name="Lipzen A."/>
            <person name="Lutzoni F."/>
            <person name="Magnuson J."/>
            <person name="Mondo S."/>
            <person name="Nolan M."/>
            <person name="Ohm R."/>
            <person name="Pangilinan J."/>
            <person name="Park H.-J."/>
            <person name="Ramirez L."/>
            <person name="Alfaro M."/>
            <person name="Sun H."/>
            <person name="Tritt A."/>
            <person name="Yoshinaga Y."/>
            <person name="Zwiers L.-H."/>
            <person name="Turgeon B."/>
            <person name="Goodwin S."/>
            <person name="Spatafora J."/>
            <person name="Crous P."/>
            <person name="Grigoriev I."/>
        </authorList>
    </citation>
    <scope>NUCLEOTIDE SEQUENCE</scope>
    <source>
        <strain evidence="2">CBS 115976</strain>
    </source>
</reference>
<feature type="compositionally biased region" description="Basic and acidic residues" evidence="1">
    <location>
        <begin position="219"/>
        <end position="229"/>
    </location>
</feature>
<feature type="compositionally biased region" description="Acidic residues" evidence="1">
    <location>
        <begin position="49"/>
        <end position="61"/>
    </location>
</feature>
<feature type="compositionally biased region" description="Low complexity" evidence="1">
    <location>
        <begin position="260"/>
        <end position="275"/>
    </location>
</feature>
<feature type="compositionally biased region" description="Polar residues" evidence="1">
    <location>
        <begin position="30"/>
        <end position="41"/>
    </location>
</feature>
<accession>A0A6A6USB9</accession>
<feature type="compositionally biased region" description="Polar residues" evidence="1">
    <location>
        <begin position="307"/>
        <end position="328"/>
    </location>
</feature>
<dbReference type="Proteomes" id="UP000799302">
    <property type="component" value="Unassembled WGS sequence"/>
</dbReference>
<evidence type="ECO:0000313" key="3">
    <source>
        <dbReference type="Proteomes" id="UP000799302"/>
    </source>
</evidence>
<feature type="compositionally biased region" description="Polar residues" evidence="1">
    <location>
        <begin position="143"/>
        <end position="156"/>
    </location>
</feature>
<dbReference type="EMBL" id="MU004231">
    <property type="protein sequence ID" value="KAF2673968.1"/>
    <property type="molecule type" value="Genomic_DNA"/>
</dbReference>
<organism evidence="2 3">
    <name type="scientific">Microthyrium microscopicum</name>
    <dbReference type="NCBI Taxonomy" id="703497"/>
    <lineage>
        <taxon>Eukaryota</taxon>
        <taxon>Fungi</taxon>
        <taxon>Dikarya</taxon>
        <taxon>Ascomycota</taxon>
        <taxon>Pezizomycotina</taxon>
        <taxon>Dothideomycetes</taxon>
        <taxon>Dothideomycetes incertae sedis</taxon>
        <taxon>Microthyriales</taxon>
        <taxon>Microthyriaceae</taxon>
        <taxon>Microthyrium</taxon>
    </lineage>
</organism>
<feature type="compositionally biased region" description="Polar residues" evidence="1">
    <location>
        <begin position="165"/>
        <end position="175"/>
    </location>
</feature>
<sequence length="653" mass="69977">MGKNAKAKAKAKAAAAAAASAERMPAGAPASSTRASGSNDVVQKLPTLEESEANPEVPDESDLARLARKGKSRTNTAFEAPAEVEEKEEEATPAPLFPQPSSRRKSARHGLSSRIEALTIYEDEDKENATPKPVATEKPGTKSAETSSLQPVSATPKSILKKGTTPATEANSSSAWGWENVPKTSGASHGNDEAKKLTNSKVDNKSSSQPESGIQSSTDDAKKAAKSKVDNNTSSQREPGIQSSTDEAKKLAKSKVGNNTSSQSVSGSRSGTSTKSTDKLKPADRSTNTTISNRQSGNPSPAVAIGASTQISSSSVRARSLKTTTVNNGTDSTPGGSAASASPLPAPTPRKSSRRQPAPVPAAQQSHSRRAQPPTSPSPSLTTSRSGSMPEAPVQPPPKSKSVRRTHQAASTSEQNIPRVSSPELVESDGALERAIALSLEEYNQSMARAQAAETEEAQEAVRLASVADSLENIREAIMAHDLPLENRRLIVNAYNSFLAGHPHPAFCSISYEALSVSMNSGLSSGNNEPRREQRRLPLAAGGQRLEHNSSAPAINNHFFGSANQGSNFYQEEFNPPPANQHAGHYWPGNYNLSQYHQQYLEAQRYQNRYPQGYEFLDPHTGVPFGYRGDHVYRRRRSRPLNPLRPSFWIPWR</sequence>
<feature type="compositionally biased region" description="Low complexity" evidence="1">
    <location>
        <begin position="378"/>
        <end position="388"/>
    </location>
</feature>
<evidence type="ECO:0000256" key="1">
    <source>
        <dbReference type="SAM" id="MobiDB-lite"/>
    </source>
</evidence>
<feature type="compositionally biased region" description="Basic residues" evidence="1">
    <location>
        <begin position="1"/>
        <end position="11"/>
    </location>
</feature>
<gene>
    <name evidence="2" type="ORF">BT63DRAFT_476410</name>
</gene>
<evidence type="ECO:0000313" key="2">
    <source>
        <dbReference type="EMBL" id="KAF2673968.1"/>
    </source>
</evidence>
<dbReference type="AlphaFoldDB" id="A0A6A6USB9"/>
<name>A0A6A6USB9_9PEZI</name>
<feature type="compositionally biased region" description="Polar residues" evidence="1">
    <location>
        <begin position="285"/>
        <end position="299"/>
    </location>
</feature>
<protein>
    <submittedName>
        <fullName evidence="2">Uncharacterized protein</fullName>
    </submittedName>
</protein>
<feature type="compositionally biased region" description="Polar residues" evidence="1">
    <location>
        <begin position="408"/>
        <end position="419"/>
    </location>
</feature>
<feature type="compositionally biased region" description="Acidic residues" evidence="1">
    <location>
        <begin position="82"/>
        <end position="91"/>
    </location>
</feature>
<feature type="compositionally biased region" description="Polar residues" evidence="1">
    <location>
        <begin position="231"/>
        <end position="245"/>
    </location>
</feature>
<keyword evidence="3" id="KW-1185">Reference proteome</keyword>
<proteinExistence type="predicted"/>
<feature type="region of interest" description="Disordered" evidence="1">
    <location>
        <begin position="1"/>
        <end position="426"/>
    </location>
</feature>
<feature type="compositionally biased region" description="Low complexity" evidence="1">
    <location>
        <begin position="206"/>
        <end position="218"/>
    </location>
</feature>
<feature type="compositionally biased region" description="Low complexity" evidence="1">
    <location>
        <begin position="329"/>
        <end position="343"/>
    </location>
</feature>